<feature type="transmembrane region" description="Helical" evidence="1">
    <location>
        <begin position="26"/>
        <end position="51"/>
    </location>
</feature>
<gene>
    <name evidence="2" type="ORF">EVAR_34711_1</name>
</gene>
<dbReference type="EMBL" id="BGZK01000815">
    <property type="protein sequence ID" value="GBP61475.1"/>
    <property type="molecule type" value="Genomic_DNA"/>
</dbReference>
<evidence type="ECO:0000313" key="3">
    <source>
        <dbReference type="Proteomes" id="UP000299102"/>
    </source>
</evidence>
<evidence type="ECO:0000256" key="1">
    <source>
        <dbReference type="SAM" id="Phobius"/>
    </source>
</evidence>
<accession>A0A4C1XGY3</accession>
<comment type="caution">
    <text evidence="2">The sequence shown here is derived from an EMBL/GenBank/DDBJ whole genome shotgun (WGS) entry which is preliminary data.</text>
</comment>
<name>A0A4C1XGY3_EUMVA</name>
<dbReference type="Proteomes" id="UP000299102">
    <property type="component" value="Unassembled WGS sequence"/>
</dbReference>
<keyword evidence="3" id="KW-1185">Reference proteome</keyword>
<organism evidence="2 3">
    <name type="scientific">Eumeta variegata</name>
    <name type="common">Bagworm moth</name>
    <name type="synonym">Eumeta japonica</name>
    <dbReference type="NCBI Taxonomy" id="151549"/>
    <lineage>
        <taxon>Eukaryota</taxon>
        <taxon>Metazoa</taxon>
        <taxon>Ecdysozoa</taxon>
        <taxon>Arthropoda</taxon>
        <taxon>Hexapoda</taxon>
        <taxon>Insecta</taxon>
        <taxon>Pterygota</taxon>
        <taxon>Neoptera</taxon>
        <taxon>Endopterygota</taxon>
        <taxon>Lepidoptera</taxon>
        <taxon>Glossata</taxon>
        <taxon>Ditrysia</taxon>
        <taxon>Tineoidea</taxon>
        <taxon>Psychidae</taxon>
        <taxon>Oiketicinae</taxon>
        <taxon>Eumeta</taxon>
    </lineage>
</organism>
<dbReference type="AlphaFoldDB" id="A0A4C1XGY3"/>
<sequence>MENDARQVATPMAVWYNFSVVTPNKYLHAIMIFLSLTIPVYLLDGGAMLIGKEQSTMPKRKKVRKLPILKQNG</sequence>
<protein>
    <submittedName>
        <fullName evidence="2">Uncharacterized protein</fullName>
    </submittedName>
</protein>
<keyword evidence="1" id="KW-1133">Transmembrane helix</keyword>
<keyword evidence="1" id="KW-0812">Transmembrane</keyword>
<proteinExistence type="predicted"/>
<reference evidence="2 3" key="1">
    <citation type="journal article" date="2019" name="Commun. Biol.">
        <title>The bagworm genome reveals a unique fibroin gene that provides high tensile strength.</title>
        <authorList>
            <person name="Kono N."/>
            <person name="Nakamura H."/>
            <person name="Ohtoshi R."/>
            <person name="Tomita M."/>
            <person name="Numata K."/>
            <person name="Arakawa K."/>
        </authorList>
    </citation>
    <scope>NUCLEOTIDE SEQUENCE [LARGE SCALE GENOMIC DNA]</scope>
</reference>
<keyword evidence="1" id="KW-0472">Membrane</keyword>
<evidence type="ECO:0000313" key="2">
    <source>
        <dbReference type="EMBL" id="GBP61475.1"/>
    </source>
</evidence>